<keyword evidence="2" id="KW-1185">Reference proteome</keyword>
<name>G0ELV6_BRAIP</name>
<dbReference type="PATRIC" id="fig|1045858.4.peg.2201"/>
<dbReference type="HOGENOM" id="CLU_1841289_0_0_12"/>
<accession>G0ELV6</accession>
<sequence length="139" mass="16389">MEVNMKKTISILFLCFIFICVIGCYNYDVTGVEIENDGNENTEDNGNNEVDKKSKVFLHYYGNLYVIKTPTMIIISPNDNLYFYDGNRKMNIQNIQKISDNEYNFFIEYYYNGNIKIYDRYLHFNIGSGVLTYNIDEII</sequence>
<organism evidence="1 2">
    <name type="scientific">Brachyspira intermedia (strain ATCC 51140 / PWS/A)</name>
    <name type="common">Serpulina intermedia</name>
    <dbReference type="NCBI Taxonomy" id="1045858"/>
    <lineage>
        <taxon>Bacteria</taxon>
        <taxon>Pseudomonadati</taxon>
        <taxon>Spirochaetota</taxon>
        <taxon>Spirochaetia</taxon>
        <taxon>Brachyspirales</taxon>
        <taxon>Brachyspiraceae</taxon>
        <taxon>Brachyspira</taxon>
    </lineage>
</organism>
<evidence type="ECO:0000313" key="1">
    <source>
        <dbReference type="EMBL" id="AEM22805.1"/>
    </source>
</evidence>
<gene>
    <name evidence="1" type="ordered locus">Bint_2197</name>
</gene>
<dbReference type="KEGG" id="bip:Bint_2197"/>
<proteinExistence type="predicted"/>
<reference evidence="1 2" key="1">
    <citation type="journal article" date="2011" name="BMC Genomics">
        <title>Complete genome sequence of Brachyspira intermedia reveals unique genomic features in Brachyspira species and phage-mediated horizontal gene transfer.</title>
        <authorList>
            <person name="Hafstrom T."/>
            <person name="Jansson D.S."/>
            <person name="Segerman B."/>
        </authorList>
    </citation>
    <scope>NUCLEOTIDE SEQUENCE [LARGE SCALE GENOMIC DNA]</scope>
    <source>
        <strain evidence="2">ATCC 51140 / PWS/A</strain>
    </source>
</reference>
<protein>
    <submittedName>
        <fullName evidence="1">Uncharacterized protein</fullName>
    </submittedName>
</protein>
<dbReference type="AlphaFoldDB" id="G0ELV6"/>
<dbReference type="EMBL" id="CP002874">
    <property type="protein sequence ID" value="AEM22805.1"/>
    <property type="molecule type" value="Genomic_DNA"/>
</dbReference>
<evidence type="ECO:0000313" key="2">
    <source>
        <dbReference type="Proteomes" id="UP000008522"/>
    </source>
</evidence>
<dbReference type="Proteomes" id="UP000008522">
    <property type="component" value="Chromosome"/>
</dbReference>